<dbReference type="Pfam" id="PF11767">
    <property type="entry name" value="SET_assoc"/>
    <property type="match status" value="1"/>
</dbReference>
<evidence type="ECO:0000256" key="9">
    <source>
        <dbReference type="ARBA" id="ARBA00022853"/>
    </source>
</evidence>
<evidence type="ECO:0000256" key="11">
    <source>
        <dbReference type="ARBA" id="ARBA00023015"/>
    </source>
</evidence>
<dbReference type="SMART" id="SM00508">
    <property type="entry name" value="PostSET"/>
    <property type="match status" value="1"/>
</dbReference>
<feature type="domain" description="Post-SET" evidence="22">
    <location>
        <begin position="1176"/>
        <end position="1192"/>
    </location>
</feature>
<keyword evidence="8" id="KW-0949">S-adenosyl-L-methionine</keyword>
<dbReference type="PROSITE" id="PS50280">
    <property type="entry name" value="SET"/>
    <property type="match status" value="1"/>
</dbReference>
<evidence type="ECO:0000256" key="8">
    <source>
        <dbReference type="ARBA" id="ARBA00022691"/>
    </source>
</evidence>
<dbReference type="FunCoup" id="A0A1C7NA60">
    <property type="interactions" value="76"/>
</dbReference>
<feature type="compositionally biased region" description="Low complexity" evidence="19">
    <location>
        <begin position="769"/>
        <end position="782"/>
    </location>
</feature>
<organism evidence="23 24">
    <name type="scientific">Choanephora cucurbitarum</name>
    <dbReference type="NCBI Taxonomy" id="101091"/>
    <lineage>
        <taxon>Eukaryota</taxon>
        <taxon>Fungi</taxon>
        <taxon>Fungi incertae sedis</taxon>
        <taxon>Mucoromycota</taxon>
        <taxon>Mucoromycotina</taxon>
        <taxon>Mucoromycetes</taxon>
        <taxon>Mucorales</taxon>
        <taxon>Mucorineae</taxon>
        <taxon>Choanephoraceae</taxon>
        <taxon>Choanephoroideae</taxon>
        <taxon>Choanephora</taxon>
    </lineage>
</organism>
<evidence type="ECO:0000256" key="18">
    <source>
        <dbReference type="PROSITE-ProRule" id="PRU00176"/>
    </source>
</evidence>
<feature type="compositionally biased region" description="Acidic residues" evidence="19">
    <location>
        <begin position="938"/>
        <end position="947"/>
    </location>
</feature>
<dbReference type="SMART" id="SM01291">
    <property type="entry name" value="N-SET"/>
    <property type="match status" value="1"/>
</dbReference>
<protein>
    <recommendedName>
        <fullName evidence="4">Histone-lysine N-methyltransferase, H3 lysine-4 specific</fullName>
        <ecNumber evidence="3">2.1.1.354</ecNumber>
    </recommendedName>
    <alternativeName>
        <fullName evidence="14">SET domain-containing protein 1</fullName>
    </alternativeName>
</protein>
<dbReference type="SMART" id="SM00360">
    <property type="entry name" value="RRM"/>
    <property type="match status" value="1"/>
</dbReference>
<evidence type="ECO:0000256" key="19">
    <source>
        <dbReference type="SAM" id="MobiDB-lite"/>
    </source>
</evidence>
<dbReference type="PROSITE" id="PS50868">
    <property type="entry name" value="POST_SET"/>
    <property type="match status" value="1"/>
</dbReference>
<accession>A0A1C7NA60</accession>
<feature type="compositionally biased region" description="Basic and acidic residues" evidence="19">
    <location>
        <begin position="786"/>
        <end position="798"/>
    </location>
</feature>
<dbReference type="EC" id="2.1.1.354" evidence="3"/>
<keyword evidence="5" id="KW-0158">Chromosome</keyword>
<evidence type="ECO:0000256" key="15">
    <source>
        <dbReference type="ARBA" id="ARBA00047571"/>
    </source>
</evidence>
<dbReference type="SUPFAM" id="SSF82199">
    <property type="entry name" value="SET domain"/>
    <property type="match status" value="1"/>
</dbReference>
<keyword evidence="6 23" id="KW-0489">Methyltransferase</keyword>
<dbReference type="Pfam" id="PF00856">
    <property type="entry name" value="SET"/>
    <property type="match status" value="1"/>
</dbReference>
<proteinExistence type="predicted"/>
<feature type="compositionally biased region" description="Low complexity" evidence="19">
    <location>
        <begin position="277"/>
        <end position="287"/>
    </location>
</feature>
<feature type="compositionally biased region" description="Low complexity" evidence="19">
    <location>
        <begin position="204"/>
        <end position="226"/>
    </location>
</feature>
<evidence type="ECO:0000313" key="23">
    <source>
        <dbReference type="EMBL" id="OBZ84244.1"/>
    </source>
</evidence>
<dbReference type="InterPro" id="IPR046341">
    <property type="entry name" value="SET_dom_sf"/>
</dbReference>
<feature type="compositionally biased region" description="Basic and acidic residues" evidence="19">
    <location>
        <begin position="733"/>
        <end position="753"/>
    </location>
</feature>
<dbReference type="InParanoid" id="A0A1C7NA60"/>
<feature type="region of interest" description="Disordered" evidence="19">
    <location>
        <begin position="643"/>
        <end position="947"/>
    </location>
</feature>
<keyword evidence="13" id="KW-0539">Nucleus</keyword>
<dbReference type="FunFam" id="2.170.270.10:FF:000010">
    <property type="entry name" value="Histone-lysine N-methyltransferase"/>
    <property type="match status" value="1"/>
</dbReference>
<dbReference type="InterPro" id="IPR044570">
    <property type="entry name" value="Set1-like"/>
</dbReference>
<feature type="compositionally biased region" description="Basic and acidic residues" evidence="19">
    <location>
        <begin position="288"/>
        <end position="300"/>
    </location>
</feature>
<dbReference type="InterPro" id="IPR024636">
    <property type="entry name" value="SET_assoc"/>
</dbReference>
<evidence type="ECO:0000256" key="16">
    <source>
        <dbReference type="ARBA" id="ARBA00047583"/>
    </source>
</evidence>
<evidence type="ECO:0000256" key="17">
    <source>
        <dbReference type="ARBA" id="ARBA00049129"/>
    </source>
</evidence>
<dbReference type="CDD" id="cd19169">
    <property type="entry name" value="SET_SETD1"/>
    <property type="match status" value="1"/>
</dbReference>
<feature type="compositionally biased region" description="Low complexity" evidence="19">
    <location>
        <begin position="885"/>
        <end position="896"/>
    </location>
</feature>
<keyword evidence="9" id="KW-0156">Chromatin regulator</keyword>
<dbReference type="AlphaFoldDB" id="A0A1C7NA60"/>
<dbReference type="InterPro" id="IPR012677">
    <property type="entry name" value="Nucleotide-bd_a/b_plait_sf"/>
</dbReference>
<dbReference type="EMBL" id="LUGH01000536">
    <property type="protein sequence ID" value="OBZ84244.1"/>
    <property type="molecule type" value="Genomic_DNA"/>
</dbReference>
<comment type="caution">
    <text evidence="23">The sequence shown here is derived from an EMBL/GenBank/DDBJ whole genome shotgun (WGS) entry which is preliminary data.</text>
</comment>
<dbReference type="SMART" id="SM00317">
    <property type="entry name" value="SET"/>
    <property type="match status" value="1"/>
</dbReference>
<comment type="catalytic activity">
    <reaction evidence="16">
        <text>N(6)-methyl-L-lysyl(4)-[histone H3] + S-adenosyl-L-methionine = N(6),N(6)-dimethyl-L-lysyl(4)-[histone H3] + S-adenosyl-L-homocysteine + H(+)</text>
        <dbReference type="Rhea" id="RHEA:60268"/>
        <dbReference type="Rhea" id="RHEA-COMP:15540"/>
        <dbReference type="Rhea" id="RHEA-COMP:15543"/>
        <dbReference type="ChEBI" id="CHEBI:15378"/>
        <dbReference type="ChEBI" id="CHEBI:57856"/>
        <dbReference type="ChEBI" id="CHEBI:59789"/>
        <dbReference type="ChEBI" id="CHEBI:61929"/>
        <dbReference type="ChEBI" id="CHEBI:61976"/>
    </reaction>
</comment>
<evidence type="ECO:0000256" key="12">
    <source>
        <dbReference type="ARBA" id="ARBA00023163"/>
    </source>
</evidence>
<gene>
    <name evidence="23" type="primary">set1</name>
    <name evidence="23" type="ORF">A0J61_07704</name>
</gene>
<evidence type="ECO:0000313" key="24">
    <source>
        <dbReference type="Proteomes" id="UP000093000"/>
    </source>
</evidence>
<feature type="compositionally biased region" description="Acidic residues" evidence="19">
    <location>
        <begin position="828"/>
        <end position="840"/>
    </location>
</feature>
<evidence type="ECO:0000256" key="7">
    <source>
        <dbReference type="ARBA" id="ARBA00022679"/>
    </source>
</evidence>
<dbReference type="GO" id="GO:0048188">
    <property type="term" value="C:Set1C/COMPASS complex"/>
    <property type="evidence" value="ECO:0007669"/>
    <property type="project" value="InterPro"/>
</dbReference>
<keyword evidence="12" id="KW-0804">Transcription</keyword>
<feature type="compositionally biased region" description="Basic and acidic residues" evidence="19">
    <location>
        <begin position="873"/>
        <end position="884"/>
    </location>
</feature>
<feature type="domain" description="RRM" evidence="20">
    <location>
        <begin position="94"/>
        <end position="190"/>
    </location>
</feature>
<keyword evidence="24" id="KW-1185">Reference proteome</keyword>
<evidence type="ECO:0000256" key="2">
    <source>
        <dbReference type="ARBA" id="ARBA00004286"/>
    </source>
</evidence>
<dbReference type="InterPro" id="IPR003616">
    <property type="entry name" value="Post-SET_dom"/>
</dbReference>
<feature type="domain" description="SET" evidence="21">
    <location>
        <begin position="1053"/>
        <end position="1170"/>
    </location>
</feature>
<evidence type="ECO:0000256" key="5">
    <source>
        <dbReference type="ARBA" id="ARBA00022454"/>
    </source>
</evidence>
<dbReference type="GO" id="GO:0005694">
    <property type="term" value="C:chromosome"/>
    <property type="evidence" value="ECO:0007669"/>
    <property type="project" value="UniProtKB-SubCell"/>
</dbReference>
<dbReference type="OrthoDB" id="308383at2759"/>
<feature type="compositionally biased region" description="Acidic residues" evidence="19">
    <location>
        <begin position="897"/>
        <end position="912"/>
    </location>
</feature>
<evidence type="ECO:0000256" key="6">
    <source>
        <dbReference type="ARBA" id="ARBA00022603"/>
    </source>
</evidence>
<dbReference type="InterPro" id="IPR001214">
    <property type="entry name" value="SET_dom"/>
</dbReference>
<feature type="region of interest" description="Disordered" evidence="19">
    <location>
        <begin position="527"/>
        <end position="549"/>
    </location>
</feature>
<keyword evidence="7 23" id="KW-0808">Transferase</keyword>
<dbReference type="Gene3D" id="3.30.70.330">
    <property type="match status" value="1"/>
</dbReference>
<feature type="compositionally biased region" description="Low complexity" evidence="19">
    <location>
        <begin position="323"/>
        <end position="339"/>
    </location>
</feature>
<feature type="compositionally biased region" description="Low complexity" evidence="19">
    <location>
        <begin position="350"/>
        <end position="360"/>
    </location>
</feature>
<evidence type="ECO:0000256" key="10">
    <source>
        <dbReference type="ARBA" id="ARBA00022884"/>
    </source>
</evidence>
<feature type="region of interest" description="Disordered" evidence="19">
    <location>
        <begin position="497"/>
        <end position="516"/>
    </location>
</feature>
<evidence type="ECO:0000256" key="4">
    <source>
        <dbReference type="ARBA" id="ARBA00015839"/>
    </source>
</evidence>
<name>A0A1C7NA60_9FUNG</name>
<dbReference type="InterPro" id="IPR000504">
    <property type="entry name" value="RRM_dom"/>
</dbReference>
<dbReference type="InterPro" id="IPR024657">
    <property type="entry name" value="COMPASS_Set1_N-SET"/>
</dbReference>
<dbReference type="GO" id="GO:0003723">
    <property type="term" value="F:RNA binding"/>
    <property type="evidence" value="ECO:0007669"/>
    <property type="project" value="UniProtKB-UniRule"/>
</dbReference>
<evidence type="ECO:0000256" key="3">
    <source>
        <dbReference type="ARBA" id="ARBA00012182"/>
    </source>
</evidence>
<dbReference type="Pfam" id="PF11764">
    <property type="entry name" value="N-SET"/>
    <property type="match status" value="1"/>
</dbReference>
<dbReference type="PANTHER" id="PTHR45814">
    <property type="entry name" value="HISTONE-LYSINE N-METHYLTRANSFERASE SETD1"/>
    <property type="match status" value="1"/>
</dbReference>
<keyword evidence="10 18" id="KW-0694">RNA-binding</keyword>
<dbReference type="GO" id="GO:0140999">
    <property type="term" value="F:histone H3K4 trimethyltransferase activity"/>
    <property type="evidence" value="ECO:0007669"/>
    <property type="project" value="UniProtKB-EC"/>
</dbReference>
<dbReference type="Proteomes" id="UP000093000">
    <property type="component" value="Unassembled WGS sequence"/>
</dbReference>
<feature type="compositionally biased region" description="Basic residues" evidence="19">
    <location>
        <begin position="848"/>
        <end position="865"/>
    </location>
</feature>
<sequence length="1192" mass="136367">MDSKWSSSTTGKGPRNYKCIYDPELDTQGLRTSTQAQYQYEDEQAAITIGPRDPRVDKQTYERGFSKHRLLYKKHFSVVTYKFDNNSVGPKPPTTVLASRLSPLMTETQIMTYFSVYGQVASVEIVKCPTTGGSLGIAHISFASDELSDGHASACLAVEKGNGRQMGAAEHVKVCFDPTGDKLKLAIADADNDTKKGPSNRHGPSTPMSSSSSNAPATTATAVASPHRSATPINTHSRNSRHEYPGGSNELNEWDRYSHDSRRYSRYSPREDYHRPSNYNGRSNSNGYHDDYKYRDERPSSRYHHHPPPHHHYGHHYPPPLPSSRYSSSRHYSQYTSNSHRAESPHHYSSRWTRSPSMSSHDSIRYKSRSRSRSRSLERRDSYYESDWRGRRKHSDYWENRPLYEDSRRSSSSAIPPSSRPILAISRKCLPFVRGVLEDLKKMFYYYNCIDIYHDEADWLIVFDSLTIAKKALDATNDQQLMGYKLLITLRHPSVNNSTNHVNNNSSNLDKPSTATTIIDTPSISAETDSIDTPAQEEPTQKTVNGVDEHTPIPVTAHDLFLNELVDVFLKDLKNRVAGPSIHDFLKTARSSRKIQIDTSATAVLTEEKDLPKTQVIQSILNTSKLPRFKKKKTIQYRRRLSLIDDSEDDEEEEEEEEGESMDESEEEMEQSRQERRRFKSTHIADRDWNRKEFTNLPANQQQDEEAAVALDEKMFSSSEEGEYRSDDEDAMEKDSPSPRIDDSRPRRLRDYLSDDGSSVDEHDAFLKQLQQQQQNESQSELAGSESDRDDFVEHDLQESPIQRKRKSSAIVSGLKKPSKKLKKTLSYEDEDDMDDDYDDFSSYNIPKKQKKQQQAMQKKKKVKPVKPPMPERVYEIIEEDLSKDISSGSSNSSIVGEEEEDREEEEEMDQEAIERALLASDESDSEELKELNQDSGEPPEFDPFEQIDDPEDYWFLRAFLLERAGIPLTEPVTNVIKGGCARARGYYKIPDAMKATYLPRNTAVIDIPSDTTRISSRATRVNNRRIVMGMEMQKKTIDSDILKFNQLKSRKKQLRFAKSPIHDWGLYAEEHIDANDMVIEYVGEMIRQQVAEEREKKYERCGIGSSYLFRVDDDTVIDATKCGNVARFINHCCAPNCSAKIITVDKQKKIVIYANRDIEPGEEITYDYKFPIEADKIPCLCGSKYCKGTLN</sequence>
<feature type="region of interest" description="Disordered" evidence="19">
    <location>
        <begin position="190"/>
        <end position="376"/>
    </location>
</feature>
<feature type="compositionally biased region" description="Low complexity" evidence="19">
    <location>
        <begin position="497"/>
        <end position="508"/>
    </location>
</feature>
<feature type="compositionally biased region" description="Acidic residues" evidence="19">
    <location>
        <begin position="645"/>
        <end position="669"/>
    </location>
</feature>
<evidence type="ECO:0000259" key="20">
    <source>
        <dbReference type="PROSITE" id="PS50102"/>
    </source>
</evidence>
<reference evidence="23" key="1">
    <citation type="submission" date="2016-03" db="EMBL/GenBank/DDBJ databases">
        <title>Choanephora cucurbitarum.</title>
        <authorList>
            <person name="Min B."/>
            <person name="Park H."/>
            <person name="Park J.-H."/>
            <person name="Shin H.-D."/>
            <person name="Choi I.-G."/>
        </authorList>
    </citation>
    <scope>NUCLEOTIDE SEQUENCE [LARGE SCALE GENOMIC DNA]</scope>
    <source>
        <strain evidence="23">KUS-F28377</strain>
    </source>
</reference>
<dbReference type="PROSITE" id="PS50102">
    <property type="entry name" value="RRM"/>
    <property type="match status" value="1"/>
</dbReference>
<dbReference type="GO" id="GO:0032259">
    <property type="term" value="P:methylation"/>
    <property type="evidence" value="ECO:0007669"/>
    <property type="project" value="UniProtKB-KW"/>
</dbReference>
<evidence type="ECO:0000256" key="13">
    <source>
        <dbReference type="ARBA" id="ARBA00023242"/>
    </source>
</evidence>
<keyword evidence="11" id="KW-0805">Transcription regulation</keyword>
<dbReference type="PANTHER" id="PTHR45814:SF2">
    <property type="entry name" value="HISTONE-LYSINE N-METHYLTRANSFERASE SETD1"/>
    <property type="match status" value="1"/>
</dbReference>
<comment type="catalytic activity">
    <reaction evidence="17">
        <text>N(6),N(6)-dimethyl-L-lysyl(4)-[histone H3] + S-adenosyl-L-methionine = N(6),N(6),N(6)-trimethyl-L-lysyl(4)-[histone H3] + S-adenosyl-L-homocysteine + H(+)</text>
        <dbReference type="Rhea" id="RHEA:60272"/>
        <dbReference type="Rhea" id="RHEA-COMP:15537"/>
        <dbReference type="Rhea" id="RHEA-COMP:15540"/>
        <dbReference type="ChEBI" id="CHEBI:15378"/>
        <dbReference type="ChEBI" id="CHEBI:57856"/>
        <dbReference type="ChEBI" id="CHEBI:59789"/>
        <dbReference type="ChEBI" id="CHEBI:61961"/>
        <dbReference type="ChEBI" id="CHEBI:61976"/>
    </reaction>
</comment>
<feature type="compositionally biased region" description="Basic and acidic residues" evidence="19">
    <location>
        <begin position="683"/>
        <end position="694"/>
    </location>
</feature>
<comment type="subcellular location">
    <subcellularLocation>
        <location evidence="2">Chromosome</location>
    </subcellularLocation>
    <subcellularLocation>
        <location evidence="1">Nucleus</location>
    </subcellularLocation>
</comment>
<comment type="catalytic activity">
    <reaction evidence="15">
        <text>L-lysyl(4)-[histone H3] + 3 S-adenosyl-L-methionine = N(6),N(6),N(6)-trimethyl-L-lysyl(4)-[histone H3] + 3 S-adenosyl-L-homocysteine + 3 H(+)</text>
        <dbReference type="Rhea" id="RHEA:60260"/>
        <dbReference type="Rhea" id="RHEA-COMP:15537"/>
        <dbReference type="Rhea" id="RHEA-COMP:15547"/>
        <dbReference type="ChEBI" id="CHEBI:15378"/>
        <dbReference type="ChEBI" id="CHEBI:29969"/>
        <dbReference type="ChEBI" id="CHEBI:57856"/>
        <dbReference type="ChEBI" id="CHEBI:59789"/>
        <dbReference type="ChEBI" id="CHEBI:61961"/>
        <dbReference type="EC" id="2.1.1.354"/>
    </reaction>
</comment>
<dbReference type="SUPFAM" id="SSF54928">
    <property type="entry name" value="RNA-binding domain, RBD"/>
    <property type="match status" value="1"/>
</dbReference>
<evidence type="ECO:0000259" key="22">
    <source>
        <dbReference type="PROSITE" id="PS50868"/>
    </source>
</evidence>
<feature type="compositionally biased region" description="Basic residues" evidence="19">
    <location>
        <begin position="301"/>
        <end position="315"/>
    </location>
</feature>
<feature type="compositionally biased region" description="Basic and acidic residues" evidence="19">
    <location>
        <begin position="253"/>
        <end position="275"/>
    </location>
</feature>
<dbReference type="InterPro" id="IPR035979">
    <property type="entry name" value="RBD_domain_sf"/>
</dbReference>
<evidence type="ECO:0000256" key="14">
    <source>
        <dbReference type="ARBA" id="ARBA00030093"/>
    </source>
</evidence>
<evidence type="ECO:0000259" key="21">
    <source>
        <dbReference type="PROSITE" id="PS50280"/>
    </source>
</evidence>
<dbReference type="Gene3D" id="2.170.270.10">
    <property type="entry name" value="SET domain"/>
    <property type="match status" value="1"/>
</dbReference>
<dbReference type="InterPro" id="IPR037841">
    <property type="entry name" value="SET_SETD1A/B"/>
</dbReference>
<dbReference type="STRING" id="101091.A0A1C7NA60"/>
<evidence type="ECO:0000256" key="1">
    <source>
        <dbReference type="ARBA" id="ARBA00004123"/>
    </source>
</evidence>